<accession>A0A922S9W0</accession>
<name>A0A922S9W0_SPOEX</name>
<dbReference type="InterPro" id="IPR057681">
    <property type="entry name" value="DUF7921"/>
</dbReference>
<organism evidence="2 3">
    <name type="scientific">Spodoptera exigua</name>
    <name type="common">Beet armyworm</name>
    <name type="synonym">Noctua fulgens</name>
    <dbReference type="NCBI Taxonomy" id="7107"/>
    <lineage>
        <taxon>Eukaryota</taxon>
        <taxon>Metazoa</taxon>
        <taxon>Ecdysozoa</taxon>
        <taxon>Arthropoda</taxon>
        <taxon>Hexapoda</taxon>
        <taxon>Insecta</taxon>
        <taxon>Pterygota</taxon>
        <taxon>Neoptera</taxon>
        <taxon>Endopterygota</taxon>
        <taxon>Lepidoptera</taxon>
        <taxon>Glossata</taxon>
        <taxon>Ditrysia</taxon>
        <taxon>Noctuoidea</taxon>
        <taxon>Noctuidae</taxon>
        <taxon>Amphipyrinae</taxon>
        <taxon>Spodoptera</taxon>
    </lineage>
</organism>
<dbReference type="EMBL" id="JACEFF010000862">
    <property type="protein sequence ID" value="KAH9629569.1"/>
    <property type="molecule type" value="Genomic_DNA"/>
</dbReference>
<gene>
    <name evidence="2" type="ORF">HF086_008613</name>
</gene>
<dbReference type="Pfam" id="PF25537">
    <property type="entry name" value="DUF7921"/>
    <property type="match status" value="1"/>
</dbReference>
<reference evidence="2" key="1">
    <citation type="journal article" date="2021" name="G3 (Bethesda)">
        <title>Genome and transcriptome analysis of the beet armyworm Spodoptera exigua reveals targets for pest control. .</title>
        <authorList>
            <person name="Simon S."/>
            <person name="Breeschoten T."/>
            <person name="Jansen H.J."/>
            <person name="Dirks R.P."/>
            <person name="Schranz M.E."/>
            <person name="Ros V.I.D."/>
        </authorList>
    </citation>
    <scope>NUCLEOTIDE SEQUENCE</scope>
    <source>
        <strain evidence="2">TB_SE_WUR_2020</strain>
    </source>
</reference>
<proteinExistence type="predicted"/>
<comment type="caution">
    <text evidence="2">The sequence shown here is derived from an EMBL/GenBank/DDBJ whole genome shotgun (WGS) entry which is preliminary data.</text>
</comment>
<sequence>MAYLLVKTYKLYRSAELAECTDLCVCEATLQVSCKVACVPRAPCSSRLAHYSHAAPAYQAYRGRCYCYSGSFICMRPNPGEYKLPEGVYLLLGFSAVDEALLRPHTGLGAEDAVPSVPPREQEMLREAGDALLDREKEECIDVLKVVKSRINSQHEDISSHLLLSIFKIAEVDVVYPTPPSSAITSHKPVKIFYVAIILLTILYNLKDTTTFVNAVLFFKIFVNSLSNLFTIKLRFEGNPSTLAIVPFKRYFLNENINFISILKCYDEFIDTRLVDVVKYTDNQHDALASSNSQVKHITNEIDISFIDVNNIKEMIHIIKAVSITIFNNLNELVANAIILKYFSRDVYYDIGCTYYDSMKLFGDFIFGNIASSSYGIVKSVSLGLNLEVV</sequence>
<dbReference type="Proteomes" id="UP000814243">
    <property type="component" value="Unassembled WGS sequence"/>
</dbReference>
<dbReference type="AlphaFoldDB" id="A0A922S9W0"/>
<evidence type="ECO:0000313" key="2">
    <source>
        <dbReference type="EMBL" id="KAH9629569.1"/>
    </source>
</evidence>
<protein>
    <recommendedName>
        <fullName evidence="1">DUF7921 domain-containing protein</fullName>
    </recommendedName>
</protein>
<evidence type="ECO:0000313" key="3">
    <source>
        <dbReference type="Proteomes" id="UP000814243"/>
    </source>
</evidence>
<feature type="domain" description="DUF7921" evidence="1">
    <location>
        <begin position="38"/>
        <end position="77"/>
    </location>
</feature>
<evidence type="ECO:0000259" key="1">
    <source>
        <dbReference type="Pfam" id="PF25537"/>
    </source>
</evidence>